<dbReference type="RefSeq" id="WP_229594224.1">
    <property type="nucleotide sequence ID" value="NZ_AP024485.1"/>
</dbReference>
<feature type="short sequence motif" description="DGA/G" evidence="4">
    <location>
        <begin position="156"/>
        <end position="158"/>
    </location>
</feature>
<dbReference type="SUPFAM" id="SSF52151">
    <property type="entry name" value="FabD/lysophospholipase-like"/>
    <property type="match status" value="1"/>
</dbReference>
<evidence type="ECO:0000256" key="4">
    <source>
        <dbReference type="PROSITE-ProRule" id="PRU01161"/>
    </source>
</evidence>
<feature type="domain" description="PNPLA" evidence="5">
    <location>
        <begin position="9"/>
        <end position="169"/>
    </location>
</feature>
<keyword evidence="3 4" id="KW-0443">Lipid metabolism</keyword>
<dbReference type="GO" id="GO:0008233">
    <property type="term" value="F:peptidase activity"/>
    <property type="evidence" value="ECO:0007669"/>
    <property type="project" value="UniProtKB-KW"/>
</dbReference>
<keyword evidence="6" id="KW-0645">Protease</keyword>
<dbReference type="EMBL" id="AP024485">
    <property type="protein sequence ID" value="BCS87711.1"/>
    <property type="molecule type" value="Genomic_DNA"/>
</dbReference>
<feature type="short sequence motif" description="GXSXG" evidence="4">
    <location>
        <begin position="40"/>
        <end position="44"/>
    </location>
</feature>
<dbReference type="Gene3D" id="3.40.1090.10">
    <property type="entry name" value="Cytosolic phospholipase A2 catalytic domain"/>
    <property type="match status" value="1"/>
</dbReference>
<dbReference type="GO" id="GO:0006508">
    <property type="term" value="P:proteolysis"/>
    <property type="evidence" value="ECO:0007669"/>
    <property type="project" value="UniProtKB-KW"/>
</dbReference>
<reference evidence="6" key="1">
    <citation type="journal article" date="2022" name="Arch. Microbiol.">
        <title>Pseudodesulfovibrio sediminis sp. nov., a mesophilic and neutrophilic sulfate-reducing bacterium isolated from sediment of a brackish lake.</title>
        <authorList>
            <person name="Takahashi A."/>
            <person name="Kojima H."/>
            <person name="Watanabe M."/>
            <person name="Fukui M."/>
        </authorList>
    </citation>
    <scope>NUCLEOTIDE SEQUENCE</scope>
    <source>
        <strain evidence="6">SF6</strain>
    </source>
</reference>
<dbReference type="PANTHER" id="PTHR14226:SF76">
    <property type="entry name" value="NTE FAMILY PROTEIN RSSA"/>
    <property type="match status" value="1"/>
</dbReference>
<organism evidence="6 7">
    <name type="scientific">Pseudodesulfovibrio sediminis</name>
    <dbReference type="NCBI Taxonomy" id="2810563"/>
    <lineage>
        <taxon>Bacteria</taxon>
        <taxon>Pseudomonadati</taxon>
        <taxon>Thermodesulfobacteriota</taxon>
        <taxon>Desulfovibrionia</taxon>
        <taxon>Desulfovibrionales</taxon>
        <taxon>Desulfovibrionaceae</taxon>
    </lineage>
</organism>
<sequence>MKKGKSISLVMGSGGARGLAHIGVIRWLEENGYEIKSISGCSMGALVGGIHAIGKLDEYEDWVRGITKRDMLALLDVSLGMDGLIKGDRIINTLRNLVGEERIENLPISFTAVAANISRRKEVWIRKGPLFDAIKASIALPLLFKPVVVNGEDIIDGGILNPVPIAPTFGDQTDCTIAVNLCAPSVKGGEIPSEKKNGGADNGSLVSKAITEFIGTMTDKITMKRHDFRAYTIVYKSFDAMQGAIARQKIAAYPPDCVLDIPINLCSLMDFDRAGPLIKHGYALAASRLPQFFESL</sequence>
<evidence type="ECO:0000259" key="5">
    <source>
        <dbReference type="PROSITE" id="PS51635"/>
    </source>
</evidence>
<protein>
    <submittedName>
        <fullName evidence="6">Serine protease</fullName>
    </submittedName>
</protein>
<dbReference type="PROSITE" id="PS51635">
    <property type="entry name" value="PNPLA"/>
    <property type="match status" value="1"/>
</dbReference>
<proteinExistence type="predicted"/>
<dbReference type="Proteomes" id="UP001053296">
    <property type="component" value="Chromosome"/>
</dbReference>
<keyword evidence="7" id="KW-1185">Reference proteome</keyword>
<dbReference type="Pfam" id="PF01734">
    <property type="entry name" value="Patatin"/>
    <property type="match status" value="1"/>
</dbReference>
<evidence type="ECO:0000313" key="7">
    <source>
        <dbReference type="Proteomes" id="UP001053296"/>
    </source>
</evidence>
<evidence type="ECO:0000313" key="6">
    <source>
        <dbReference type="EMBL" id="BCS87711.1"/>
    </source>
</evidence>
<comment type="caution">
    <text evidence="4">Lacks conserved residue(s) required for the propagation of feature annotation.</text>
</comment>
<evidence type="ECO:0000256" key="2">
    <source>
        <dbReference type="ARBA" id="ARBA00022963"/>
    </source>
</evidence>
<dbReference type="InterPro" id="IPR002641">
    <property type="entry name" value="PNPLA_dom"/>
</dbReference>
<dbReference type="PANTHER" id="PTHR14226">
    <property type="entry name" value="NEUROPATHY TARGET ESTERASE/SWISS CHEESE D.MELANOGASTER"/>
    <property type="match status" value="1"/>
</dbReference>
<evidence type="ECO:0000256" key="3">
    <source>
        <dbReference type="ARBA" id="ARBA00023098"/>
    </source>
</evidence>
<name>A0ABM7P4K6_9BACT</name>
<dbReference type="InterPro" id="IPR050301">
    <property type="entry name" value="NTE"/>
</dbReference>
<dbReference type="InterPro" id="IPR016035">
    <property type="entry name" value="Acyl_Trfase/lysoPLipase"/>
</dbReference>
<feature type="active site" description="Proton acceptor" evidence="4">
    <location>
        <position position="156"/>
    </location>
</feature>
<accession>A0ABM7P4K6</accession>
<keyword evidence="2 4" id="KW-0442">Lipid degradation</keyword>
<keyword evidence="1 4" id="KW-0378">Hydrolase</keyword>
<gene>
    <name evidence="6" type="primary">rssA</name>
    <name evidence="6" type="ORF">PSDVSF_09530</name>
</gene>
<feature type="active site" description="Nucleophile" evidence="4">
    <location>
        <position position="42"/>
    </location>
</feature>
<evidence type="ECO:0000256" key="1">
    <source>
        <dbReference type="ARBA" id="ARBA00022801"/>
    </source>
</evidence>